<evidence type="ECO:0000313" key="1">
    <source>
        <dbReference type="EMBL" id="MBB5709319.1"/>
    </source>
</evidence>
<dbReference type="EMBL" id="JACIJF010000001">
    <property type="protein sequence ID" value="MBB5709319.1"/>
    <property type="molecule type" value="Genomic_DNA"/>
</dbReference>
<accession>A0A840YBA9</accession>
<evidence type="ECO:0000313" key="2">
    <source>
        <dbReference type="Proteomes" id="UP000527143"/>
    </source>
</evidence>
<proteinExistence type="predicted"/>
<dbReference type="AlphaFoldDB" id="A0A840YBA9"/>
<dbReference type="RefSeq" id="WP_184083916.1">
    <property type="nucleotide sequence ID" value="NZ_JACIJF010000001.1"/>
</dbReference>
<comment type="caution">
    <text evidence="1">The sequence shown here is derived from an EMBL/GenBank/DDBJ whole genome shotgun (WGS) entry which is preliminary data.</text>
</comment>
<reference evidence="1 2" key="1">
    <citation type="submission" date="2020-08" db="EMBL/GenBank/DDBJ databases">
        <title>Genomic Encyclopedia of Type Strains, Phase IV (KMG-IV): sequencing the most valuable type-strain genomes for metagenomic binning, comparative biology and taxonomic classification.</title>
        <authorList>
            <person name="Goeker M."/>
        </authorList>
    </citation>
    <scope>NUCLEOTIDE SEQUENCE [LARGE SCALE GENOMIC DNA]</scope>
    <source>
        <strain evidence="1 2">DSM 26736</strain>
    </source>
</reference>
<protein>
    <submittedName>
        <fullName evidence="1">Uncharacterized protein</fullName>
    </submittedName>
</protein>
<name>A0A840YBA9_9SPHN</name>
<dbReference type="Proteomes" id="UP000527143">
    <property type="component" value="Unassembled WGS sequence"/>
</dbReference>
<gene>
    <name evidence="1" type="ORF">FHT02_000525</name>
</gene>
<sequence length="173" mass="18606">MAEAEAKLAPASTADFRTQLTACLTLVAPTGMTPEDRTEWLRAAWGALKDIPPDLLEAGCELARETCDHPSKIVPAIIKATDQVWRKRKGDRARVLATLALPAEEPVTVDPDELCTPEQAAAIIAELGLKMDDAPARQRAHKGPPTAPTREWYIARGVDPADIPNSAPVEQAA</sequence>
<organism evidence="1 2">
    <name type="scientific">Sphingomonas xinjiangensis</name>
    <dbReference type="NCBI Taxonomy" id="643568"/>
    <lineage>
        <taxon>Bacteria</taxon>
        <taxon>Pseudomonadati</taxon>
        <taxon>Pseudomonadota</taxon>
        <taxon>Alphaproteobacteria</taxon>
        <taxon>Sphingomonadales</taxon>
        <taxon>Sphingomonadaceae</taxon>
        <taxon>Sphingomonas</taxon>
    </lineage>
</organism>
<keyword evidence="2" id="KW-1185">Reference proteome</keyword>